<dbReference type="STRING" id="1306406.J116_011365"/>
<reference evidence="2 3" key="1">
    <citation type="journal article" date="2013" name="Genome Announc.">
        <title>Genome Sequence of Streptomyces violaceusniger Strain SPC6, a Halotolerant Streptomycete That Exhibits Rapid Growth and Development.</title>
        <authorList>
            <person name="Chen X."/>
            <person name="Zhang B."/>
            <person name="Zhang W."/>
            <person name="Wu X."/>
            <person name="Zhang M."/>
            <person name="Chen T."/>
            <person name="Liu G."/>
            <person name="Dyson P."/>
        </authorList>
    </citation>
    <scope>NUCLEOTIDE SEQUENCE [LARGE SCALE GENOMIC DNA]</scope>
    <source>
        <strain evidence="2 3">SPC6</strain>
    </source>
</reference>
<feature type="compositionally biased region" description="Polar residues" evidence="1">
    <location>
        <begin position="100"/>
        <end position="109"/>
    </location>
</feature>
<evidence type="ECO:0000313" key="2">
    <source>
        <dbReference type="EMBL" id="OEJ95000.1"/>
    </source>
</evidence>
<sequence length="223" mass="23468">MKRNVEAVPTARWRFLRCSLRNSGSAARDSTPTSAATASAASPRHTHVVCEDHPSSVANVNPMTVSAAAAVASTPPLTSRRPAGASGRSRGTLRHARAMTSATRGTLTKKTARHPSAWVSTPPRIDPRTMPADPAAPQMPNALFLAGPSSKLALSSARIAGESAAPPTPWTARPITSGVGEVAAPPRTDPRAKSATPAMNRRRLPYRSTRRPQRSRSPPKAIA</sequence>
<feature type="compositionally biased region" description="Low complexity" evidence="1">
    <location>
        <begin position="25"/>
        <end position="43"/>
    </location>
</feature>
<evidence type="ECO:0000313" key="3">
    <source>
        <dbReference type="Proteomes" id="UP000095329"/>
    </source>
</evidence>
<feature type="region of interest" description="Disordered" evidence="1">
    <location>
        <begin position="161"/>
        <end position="223"/>
    </location>
</feature>
<feature type="compositionally biased region" description="Low complexity" evidence="1">
    <location>
        <begin position="71"/>
        <end position="90"/>
    </location>
</feature>
<dbReference type="EMBL" id="ASHX02000001">
    <property type="protein sequence ID" value="OEJ95000.1"/>
    <property type="molecule type" value="Genomic_DNA"/>
</dbReference>
<dbReference type="AlphaFoldDB" id="A0A1D3DRP1"/>
<feature type="compositionally biased region" description="Basic residues" evidence="1">
    <location>
        <begin position="200"/>
        <end position="214"/>
    </location>
</feature>
<keyword evidence="3" id="KW-1185">Reference proteome</keyword>
<organism evidence="2 3">
    <name type="scientific">Streptomyces thermolilacinus SPC6</name>
    <dbReference type="NCBI Taxonomy" id="1306406"/>
    <lineage>
        <taxon>Bacteria</taxon>
        <taxon>Bacillati</taxon>
        <taxon>Actinomycetota</taxon>
        <taxon>Actinomycetes</taxon>
        <taxon>Kitasatosporales</taxon>
        <taxon>Streptomycetaceae</taxon>
        <taxon>Streptomyces</taxon>
    </lineage>
</organism>
<dbReference type="Proteomes" id="UP000095329">
    <property type="component" value="Unassembled WGS sequence"/>
</dbReference>
<comment type="caution">
    <text evidence="2">The sequence shown here is derived from an EMBL/GenBank/DDBJ whole genome shotgun (WGS) entry which is preliminary data.</text>
</comment>
<gene>
    <name evidence="2" type="ORF">J116_011365</name>
</gene>
<evidence type="ECO:0000256" key="1">
    <source>
        <dbReference type="SAM" id="MobiDB-lite"/>
    </source>
</evidence>
<proteinExistence type="predicted"/>
<name>A0A1D3DRP1_9ACTN</name>
<protein>
    <submittedName>
        <fullName evidence="2">Uncharacterized protein</fullName>
    </submittedName>
</protein>
<accession>A0A1D3DRP1</accession>
<feature type="region of interest" description="Disordered" evidence="1">
    <location>
        <begin position="22"/>
        <end position="46"/>
    </location>
</feature>
<feature type="region of interest" description="Disordered" evidence="1">
    <location>
        <begin position="71"/>
        <end position="137"/>
    </location>
</feature>